<organism evidence="2 3">
    <name type="scientific">Leptothoe spongobia TAU-MAC 1115</name>
    <dbReference type="NCBI Taxonomy" id="1967444"/>
    <lineage>
        <taxon>Bacteria</taxon>
        <taxon>Bacillati</taxon>
        <taxon>Cyanobacteriota</taxon>
        <taxon>Cyanophyceae</taxon>
        <taxon>Nodosilineales</taxon>
        <taxon>Cymatolegaceae</taxon>
        <taxon>Leptothoe</taxon>
        <taxon>Leptothoe spongobia</taxon>
    </lineage>
</organism>
<sequence>MGGIQTIVMDTAHASKAVSPSIAQTPPSPSFNFSQNFDPPGDGRPDTSRGSGARTGSCTTTVAESTAELTSDPDTPASNHRRIRPVMPSGNFGLTWQDHPTVFINFDGIVAPFVVLRFEDQAGDYSERVTVSIDPEHSIQGFSLPNDRPPLAIGKNYKWTLLVACDGQVNPNHPIFSGWVQRVATTETTTLIQQQSVPEQISWYTSQGYWYEAVVTLHQALQTNPTDRASKTLWTQLLEFVDQE</sequence>
<dbReference type="Proteomes" id="UP000717364">
    <property type="component" value="Unassembled WGS sequence"/>
</dbReference>
<accession>A0A947DCS2</accession>
<feature type="compositionally biased region" description="Polar residues" evidence="1">
    <location>
        <begin position="21"/>
        <end position="37"/>
    </location>
</feature>
<dbReference type="InterPro" id="IPR010328">
    <property type="entry name" value="DUF928"/>
</dbReference>
<name>A0A947DCS2_9CYAN</name>
<evidence type="ECO:0000256" key="1">
    <source>
        <dbReference type="SAM" id="MobiDB-lite"/>
    </source>
</evidence>
<gene>
    <name evidence="2" type="ORF">IXB50_01045</name>
</gene>
<evidence type="ECO:0000313" key="3">
    <source>
        <dbReference type="Proteomes" id="UP000717364"/>
    </source>
</evidence>
<dbReference type="RefSeq" id="WP_215607084.1">
    <property type="nucleotide sequence ID" value="NZ_JADOES010000002.1"/>
</dbReference>
<reference evidence="2" key="2">
    <citation type="journal article" date="2021" name="Mar. Drugs">
        <title>Genome Reduction and Secondary Metabolism of the Marine Sponge-Associated Cyanobacterium Leptothoe.</title>
        <authorList>
            <person name="Konstantinou D."/>
            <person name="Popin R.V."/>
            <person name="Fewer D.P."/>
            <person name="Sivonen K."/>
            <person name="Gkelis S."/>
        </authorList>
    </citation>
    <scope>NUCLEOTIDE SEQUENCE</scope>
    <source>
        <strain evidence="2">TAU-MAC 1115</strain>
    </source>
</reference>
<feature type="region of interest" description="Disordered" evidence="1">
    <location>
        <begin position="14"/>
        <end position="83"/>
    </location>
</feature>
<comment type="caution">
    <text evidence="2">The sequence shown here is derived from an EMBL/GenBank/DDBJ whole genome shotgun (WGS) entry which is preliminary data.</text>
</comment>
<dbReference type="Pfam" id="PF06051">
    <property type="entry name" value="DUF928"/>
    <property type="match status" value="1"/>
</dbReference>
<reference evidence="2" key="1">
    <citation type="submission" date="2020-11" db="EMBL/GenBank/DDBJ databases">
        <authorList>
            <person name="Konstantinou D."/>
            <person name="Gkelis S."/>
            <person name="Popin R."/>
            <person name="Fewer D."/>
            <person name="Sivonen K."/>
        </authorList>
    </citation>
    <scope>NUCLEOTIDE SEQUENCE</scope>
    <source>
        <strain evidence="2">TAU-MAC 1115</strain>
    </source>
</reference>
<proteinExistence type="predicted"/>
<evidence type="ECO:0000313" key="2">
    <source>
        <dbReference type="EMBL" id="MBT9314009.1"/>
    </source>
</evidence>
<keyword evidence="3" id="KW-1185">Reference proteome</keyword>
<protein>
    <submittedName>
        <fullName evidence="2">DUF928 domain-containing protein</fullName>
    </submittedName>
</protein>
<dbReference type="EMBL" id="JADOES010000002">
    <property type="protein sequence ID" value="MBT9314009.1"/>
    <property type="molecule type" value="Genomic_DNA"/>
</dbReference>
<dbReference type="AlphaFoldDB" id="A0A947DCS2"/>
<feature type="compositionally biased region" description="Polar residues" evidence="1">
    <location>
        <begin position="48"/>
        <end position="78"/>
    </location>
</feature>